<sequence>MLGLLEFTSLCVQQAKSFHSYELLGPLLPSQQLTYLGCIFFWSHKICNRFPRIQ</sequence>
<organism evidence="1 2">
    <name type="scientific">Malus baccata</name>
    <name type="common">Siberian crab apple</name>
    <name type="synonym">Pyrus baccata</name>
    <dbReference type="NCBI Taxonomy" id="106549"/>
    <lineage>
        <taxon>Eukaryota</taxon>
        <taxon>Viridiplantae</taxon>
        <taxon>Streptophyta</taxon>
        <taxon>Embryophyta</taxon>
        <taxon>Tracheophyta</taxon>
        <taxon>Spermatophyta</taxon>
        <taxon>Magnoliopsida</taxon>
        <taxon>eudicotyledons</taxon>
        <taxon>Gunneridae</taxon>
        <taxon>Pentapetalae</taxon>
        <taxon>rosids</taxon>
        <taxon>fabids</taxon>
        <taxon>Rosales</taxon>
        <taxon>Rosaceae</taxon>
        <taxon>Amygdaloideae</taxon>
        <taxon>Maleae</taxon>
        <taxon>Malus</taxon>
    </lineage>
</organism>
<comment type="caution">
    <text evidence="1">The sequence shown here is derived from an EMBL/GenBank/DDBJ whole genome shotgun (WGS) entry which is preliminary data.</text>
</comment>
<name>A0A540MF81_MALBA</name>
<evidence type="ECO:0000313" key="2">
    <source>
        <dbReference type="Proteomes" id="UP000315295"/>
    </source>
</evidence>
<dbReference type="Proteomes" id="UP000315295">
    <property type="component" value="Unassembled WGS sequence"/>
</dbReference>
<evidence type="ECO:0000313" key="1">
    <source>
        <dbReference type="EMBL" id="TQD97408.1"/>
    </source>
</evidence>
<proteinExistence type="predicted"/>
<dbReference type="AlphaFoldDB" id="A0A540MF81"/>
<reference evidence="1 2" key="1">
    <citation type="journal article" date="2019" name="G3 (Bethesda)">
        <title>Sequencing of a Wild Apple (Malus baccata) Genome Unravels the Differences Between Cultivated and Wild Apple Species Regarding Disease Resistance and Cold Tolerance.</title>
        <authorList>
            <person name="Chen X."/>
        </authorList>
    </citation>
    <scope>NUCLEOTIDE SEQUENCE [LARGE SCALE GENOMIC DNA]</scope>
    <source>
        <strain evidence="2">cv. Shandingzi</strain>
        <tissue evidence="1">Leaves</tissue>
    </source>
</reference>
<protein>
    <submittedName>
        <fullName evidence="1">Uncharacterized protein</fullName>
    </submittedName>
</protein>
<dbReference type="EMBL" id="VIEB01000273">
    <property type="protein sequence ID" value="TQD97408.1"/>
    <property type="molecule type" value="Genomic_DNA"/>
</dbReference>
<accession>A0A540MF81</accession>
<keyword evidence="2" id="KW-1185">Reference proteome</keyword>
<gene>
    <name evidence="1" type="ORF">C1H46_016987</name>
</gene>